<sequence length="340" mass="37294">MKNTIRRLLLFGTITVILAFLLSTYKLPYYVYQPGSADPLTGVVEVEGATASEGQMHLVTVSGGQATPIRLLAAKLLPHHEIRRLEDVRPEGWTDEQYWHAQLQMMDSAQKSATVVAYEAAGKDITIEYDGVYVVSVVENMPADGKLMMGDRIVSVDGREVKETSDLVDYVTAKSAGDTVEVEFIRDEEPGSETLTLAQFEDEDKVGVGIQLVADRQVKVQPEVTFSSGNIGGPSAGLIFALEIYDQLIEEDLTKGYQIVATGELDFEGNVIRIGGIDKKVVAADRQGCDIFFVPNENGAKGSNYEVAQQTAEEIKTDMEIVPVDTFQDAVDYMNQLDPK</sequence>
<dbReference type="GO" id="GO:0004176">
    <property type="term" value="F:ATP-dependent peptidase activity"/>
    <property type="evidence" value="ECO:0007669"/>
    <property type="project" value="UniProtKB-UniRule"/>
</dbReference>
<feature type="domain" description="Lon proteolytic" evidence="3">
    <location>
        <begin position="227"/>
        <end position="337"/>
    </location>
</feature>
<dbReference type="PROSITE" id="PS50106">
    <property type="entry name" value="PDZ"/>
    <property type="match status" value="1"/>
</dbReference>
<dbReference type="EC" id="3.4.21.53" evidence="1"/>
<organism evidence="4">
    <name type="scientific">Ornithinibacillus sp. 4-3</name>
    <dbReference type="NCBI Taxonomy" id="3231488"/>
    <lineage>
        <taxon>Bacteria</taxon>
        <taxon>Bacillati</taxon>
        <taxon>Bacillota</taxon>
        <taxon>Bacilli</taxon>
        <taxon>Bacillales</taxon>
        <taxon>Bacillaceae</taxon>
        <taxon>Ornithinibacillus</taxon>
    </lineage>
</organism>
<dbReference type="InterPro" id="IPR020568">
    <property type="entry name" value="Ribosomal_Su5_D2-typ_SF"/>
</dbReference>
<name>A0AB39HSB0_9BACI</name>
<keyword evidence="1 4" id="KW-0645">Protease</keyword>
<dbReference type="Gene3D" id="3.30.230.10">
    <property type="match status" value="1"/>
</dbReference>
<dbReference type="AlphaFoldDB" id="A0AB39HSB0"/>
<dbReference type="Pfam" id="PF05362">
    <property type="entry name" value="Lon_C"/>
    <property type="match status" value="1"/>
</dbReference>
<dbReference type="SMART" id="SM00228">
    <property type="entry name" value="PDZ"/>
    <property type="match status" value="1"/>
</dbReference>
<evidence type="ECO:0000259" key="2">
    <source>
        <dbReference type="PROSITE" id="PS50106"/>
    </source>
</evidence>
<dbReference type="InterPro" id="IPR027065">
    <property type="entry name" value="Lon_Prtase"/>
</dbReference>
<dbReference type="GO" id="GO:0006508">
    <property type="term" value="P:proteolysis"/>
    <property type="evidence" value="ECO:0007669"/>
    <property type="project" value="UniProtKB-KW"/>
</dbReference>
<dbReference type="NCBIfam" id="NF041438">
    <property type="entry name" value="SepM_fam_S16"/>
    <property type="match status" value="1"/>
</dbReference>
<feature type="domain" description="PDZ" evidence="2">
    <location>
        <begin position="102"/>
        <end position="188"/>
    </location>
</feature>
<dbReference type="SUPFAM" id="SSF54211">
    <property type="entry name" value="Ribosomal protein S5 domain 2-like"/>
    <property type="match status" value="1"/>
</dbReference>
<feature type="active site" evidence="1">
    <location>
        <position position="235"/>
    </location>
</feature>
<reference evidence="4" key="1">
    <citation type="submission" date="2024-07" db="EMBL/GenBank/DDBJ databases">
        <title>Halotolerant mesophilic bacterium Ornithinibacillus sp. 4-3, sp. nov., isolated from soil.</title>
        <authorList>
            <person name="Sidarenka A.V."/>
            <person name="Guliayeva D.E."/>
            <person name="Leanovich S.I."/>
            <person name="Hileuskaya K.S."/>
            <person name="Akhremchuk A.E."/>
            <person name="Sikolenko M.A."/>
            <person name="Valentovich L.N."/>
        </authorList>
    </citation>
    <scope>NUCLEOTIDE SEQUENCE</scope>
    <source>
        <strain evidence="4">4-3</strain>
    </source>
</reference>
<evidence type="ECO:0000259" key="3">
    <source>
        <dbReference type="PROSITE" id="PS51786"/>
    </source>
</evidence>
<dbReference type="InterPro" id="IPR008269">
    <property type="entry name" value="Lon_proteolytic"/>
</dbReference>
<comment type="similarity">
    <text evidence="1">Belongs to the peptidase S16 family.</text>
</comment>
<dbReference type="InterPro" id="IPR001478">
    <property type="entry name" value="PDZ"/>
</dbReference>
<dbReference type="GO" id="GO:0005524">
    <property type="term" value="F:ATP binding"/>
    <property type="evidence" value="ECO:0007669"/>
    <property type="project" value="InterPro"/>
</dbReference>
<feature type="active site" evidence="1">
    <location>
        <position position="280"/>
    </location>
</feature>
<keyword evidence="1 4" id="KW-0378">Hydrolase</keyword>
<comment type="catalytic activity">
    <reaction evidence="1">
        <text>Hydrolysis of proteins in presence of ATP.</text>
        <dbReference type="EC" id="3.4.21.53"/>
    </reaction>
</comment>
<keyword evidence="1" id="KW-0720">Serine protease</keyword>
<proteinExistence type="inferred from homology"/>
<gene>
    <name evidence="4" type="ORF">AB4Y30_06710</name>
</gene>
<dbReference type="InterPro" id="IPR036034">
    <property type="entry name" value="PDZ_sf"/>
</dbReference>
<dbReference type="SUPFAM" id="SSF50156">
    <property type="entry name" value="PDZ domain-like"/>
    <property type="match status" value="1"/>
</dbReference>
<evidence type="ECO:0000256" key="1">
    <source>
        <dbReference type="PROSITE-ProRule" id="PRU01122"/>
    </source>
</evidence>
<dbReference type="Gene3D" id="2.30.42.10">
    <property type="match status" value="1"/>
</dbReference>
<dbReference type="PANTHER" id="PTHR10046">
    <property type="entry name" value="ATP DEPENDENT LON PROTEASE FAMILY MEMBER"/>
    <property type="match status" value="1"/>
</dbReference>
<dbReference type="EMBL" id="CP162599">
    <property type="protein sequence ID" value="XDK34038.1"/>
    <property type="molecule type" value="Genomic_DNA"/>
</dbReference>
<dbReference type="GO" id="GO:0004252">
    <property type="term" value="F:serine-type endopeptidase activity"/>
    <property type="evidence" value="ECO:0007669"/>
    <property type="project" value="UniProtKB-UniRule"/>
</dbReference>
<protein>
    <recommendedName>
        <fullName evidence="1">endopeptidase La</fullName>
        <ecNumber evidence="1">3.4.21.53</ecNumber>
    </recommendedName>
</protein>
<dbReference type="RefSeq" id="WP_368654716.1">
    <property type="nucleotide sequence ID" value="NZ_CP162599.1"/>
</dbReference>
<dbReference type="Pfam" id="PF13180">
    <property type="entry name" value="PDZ_2"/>
    <property type="match status" value="1"/>
</dbReference>
<evidence type="ECO:0000313" key="4">
    <source>
        <dbReference type="EMBL" id="XDK34038.1"/>
    </source>
</evidence>
<dbReference type="PROSITE" id="PS51786">
    <property type="entry name" value="LON_PROTEOLYTIC"/>
    <property type="match status" value="1"/>
</dbReference>
<dbReference type="InterPro" id="IPR014721">
    <property type="entry name" value="Ribsml_uS5_D2-typ_fold_subgr"/>
</dbReference>
<dbReference type="GO" id="GO:0030163">
    <property type="term" value="P:protein catabolic process"/>
    <property type="evidence" value="ECO:0007669"/>
    <property type="project" value="InterPro"/>
</dbReference>
<accession>A0AB39HSB0</accession>